<evidence type="ECO:0000313" key="5">
    <source>
        <dbReference type="EMBL" id="KAK6137694.1"/>
    </source>
</evidence>
<accession>A0ABR0VRZ8</accession>
<dbReference type="InterPro" id="IPR011990">
    <property type="entry name" value="TPR-like_helical_dom_sf"/>
</dbReference>
<comment type="caution">
    <text evidence="5">The sequence shown here is derived from an EMBL/GenBank/DDBJ whole genome shotgun (WGS) entry which is preliminary data.</text>
</comment>
<dbReference type="Proteomes" id="UP001318860">
    <property type="component" value="Unassembled WGS sequence"/>
</dbReference>
<reference evidence="5 6" key="1">
    <citation type="journal article" date="2021" name="Comput. Struct. Biotechnol. J.">
        <title>De novo genome assembly of the potent medicinal plant Rehmannia glutinosa using nanopore technology.</title>
        <authorList>
            <person name="Ma L."/>
            <person name="Dong C."/>
            <person name="Song C."/>
            <person name="Wang X."/>
            <person name="Zheng X."/>
            <person name="Niu Y."/>
            <person name="Chen S."/>
            <person name="Feng W."/>
        </authorList>
    </citation>
    <scope>NUCLEOTIDE SEQUENCE [LARGE SCALE GENOMIC DNA]</scope>
    <source>
        <strain evidence="5">DH-2019</strain>
    </source>
</reference>
<evidence type="ECO:0000256" key="4">
    <source>
        <dbReference type="SAM" id="MobiDB-lite"/>
    </source>
</evidence>
<proteinExistence type="predicted"/>
<feature type="repeat" description="TPR" evidence="3">
    <location>
        <begin position="70"/>
        <end position="103"/>
    </location>
</feature>
<feature type="compositionally biased region" description="Basic and acidic residues" evidence="4">
    <location>
        <begin position="220"/>
        <end position="236"/>
    </location>
</feature>
<dbReference type="PANTHER" id="PTHR22904:SF533">
    <property type="entry name" value="HSP70-HSP90 ORGANIZING PROTEIN 3"/>
    <property type="match status" value="1"/>
</dbReference>
<feature type="repeat" description="TPR" evidence="3">
    <location>
        <begin position="407"/>
        <end position="440"/>
    </location>
</feature>
<name>A0ABR0VRZ8_REHGL</name>
<feature type="region of interest" description="Disordered" evidence="4">
    <location>
        <begin position="170"/>
        <end position="236"/>
    </location>
</feature>
<dbReference type="InterPro" id="IPR019734">
    <property type="entry name" value="TPR_rpt"/>
</dbReference>
<feature type="repeat" description="TPR" evidence="3">
    <location>
        <begin position="2"/>
        <end position="35"/>
    </location>
</feature>
<feature type="repeat" description="TPR" evidence="3">
    <location>
        <begin position="475"/>
        <end position="508"/>
    </location>
</feature>
<sequence>MADEAKAKGNAAFSAGNFDDAVRHFTDAINLAPTNHVLYSNRSAAYASLNKFSEALSDAQKTVELKPDWGKGYSRLGAAHIGLHNYSDAVSAYKKGLEIDPNNEALKSGLADAEAASARSSRTRAGPGASPLGRRLVPRCGLSCRVILSLEDQRVMQALGVLLNLKLQSRGTEEDEEMPSASAPGSGSPERKRPAEAEPVKDKKPEKEPEPEPMEVPDEEKEKKERKALAQKEKEAGNAAYKKKDFETAINHYSKAIDLDDEDISFLTNRAAVYLEMGKSKIILGYFYLHCENSTWGEGLFKDYIYVPLPASTMDVEYEDCIKDCDKAVERGRELRSDFKMVARALTRKGSALVKMAKCSKDFEPAIEVFQKALTEHRNPDTLKKLNDAEKAKKELEQQEYFDPQIADEERDKGNQFFKEQKYPDAIRHYTEAIKRNPKDPKAYSNRAACYTKLGAMPEGLKDAEKCIELDPTFSKGYTRKGAVQFFMKEYEKALETYQEGLKHDPQNPELLDGVRR</sequence>
<dbReference type="PROSITE" id="PS50293">
    <property type="entry name" value="TPR_REGION"/>
    <property type="match status" value="1"/>
</dbReference>
<evidence type="ECO:0000256" key="3">
    <source>
        <dbReference type="PROSITE-ProRule" id="PRU00339"/>
    </source>
</evidence>
<dbReference type="SUPFAM" id="SSF48452">
    <property type="entry name" value="TPR-like"/>
    <property type="match status" value="4"/>
</dbReference>
<dbReference type="PANTHER" id="PTHR22904">
    <property type="entry name" value="TPR REPEAT CONTAINING PROTEIN"/>
    <property type="match status" value="1"/>
</dbReference>
<feature type="repeat" description="TPR" evidence="3">
    <location>
        <begin position="36"/>
        <end position="69"/>
    </location>
</feature>
<keyword evidence="6" id="KW-1185">Reference proteome</keyword>
<dbReference type="Gene3D" id="1.25.40.10">
    <property type="entry name" value="Tetratricopeptide repeat domain"/>
    <property type="match status" value="4"/>
</dbReference>
<organism evidence="5 6">
    <name type="scientific">Rehmannia glutinosa</name>
    <name type="common">Chinese foxglove</name>
    <dbReference type="NCBI Taxonomy" id="99300"/>
    <lineage>
        <taxon>Eukaryota</taxon>
        <taxon>Viridiplantae</taxon>
        <taxon>Streptophyta</taxon>
        <taxon>Embryophyta</taxon>
        <taxon>Tracheophyta</taxon>
        <taxon>Spermatophyta</taxon>
        <taxon>Magnoliopsida</taxon>
        <taxon>eudicotyledons</taxon>
        <taxon>Gunneridae</taxon>
        <taxon>Pentapetalae</taxon>
        <taxon>asterids</taxon>
        <taxon>lamiids</taxon>
        <taxon>Lamiales</taxon>
        <taxon>Orobanchaceae</taxon>
        <taxon>Rehmannieae</taxon>
        <taxon>Rehmannia</taxon>
    </lineage>
</organism>
<dbReference type="EMBL" id="JABTTQ020000822">
    <property type="protein sequence ID" value="KAK6137694.1"/>
    <property type="molecule type" value="Genomic_DNA"/>
</dbReference>
<feature type="repeat" description="TPR" evidence="3">
    <location>
        <begin position="441"/>
        <end position="474"/>
    </location>
</feature>
<keyword evidence="1" id="KW-0677">Repeat</keyword>
<feature type="compositionally biased region" description="Basic and acidic residues" evidence="4">
    <location>
        <begin position="189"/>
        <end position="210"/>
    </location>
</feature>
<dbReference type="Pfam" id="PF13414">
    <property type="entry name" value="TPR_11"/>
    <property type="match status" value="2"/>
</dbReference>
<feature type="compositionally biased region" description="Low complexity" evidence="4">
    <location>
        <begin position="179"/>
        <end position="188"/>
    </location>
</feature>
<dbReference type="Pfam" id="PF00515">
    <property type="entry name" value="TPR_1"/>
    <property type="match status" value="2"/>
</dbReference>
<evidence type="ECO:0000256" key="2">
    <source>
        <dbReference type="ARBA" id="ARBA00022803"/>
    </source>
</evidence>
<evidence type="ECO:0000256" key="1">
    <source>
        <dbReference type="ARBA" id="ARBA00022737"/>
    </source>
</evidence>
<keyword evidence="2 3" id="KW-0802">TPR repeat</keyword>
<dbReference type="SMART" id="SM00028">
    <property type="entry name" value="TPR"/>
    <property type="match status" value="8"/>
</dbReference>
<dbReference type="Pfam" id="PF13432">
    <property type="entry name" value="TPR_16"/>
    <property type="match status" value="1"/>
</dbReference>
<gene>
    <name evidence="5" type="ORF">DH2020_028620</name>
</gene>
<feature type="repeat" description="TPR" evidence="3">
    <location>
        <begin position="230"/>
        <end position="263"/>
    </location>
</feature>
<evidence type="ECO:0000313" key="6">
    <source>
        <dbReference type="Proteomes" id="UP001318860"/>
    </source>
</evidence>
<dbReference type="PROSITE" id="PS50005">
    <property type="entry name" value="TPR"/>
    <property type="match status" value="7"/>
</dbReference>
<protein>
    <submittedName>
        <fullName evidence="5">Uncharacterized protein</fullName>
    </submittedName>
</protein>